<gene>
    <name evidence="2" type="ORF">PECUL_23A000704</name>
</gene>
<protein>
    <submittedName>
        <fullName evidence="2">Uncharacterized protein</fullName>
    </submittedName>
</protein>
<feature type="region of interest" description="Disordered" evidence="1">
    <location>
        <begin position="1"/>
        <end position="22"/>
    </location>
</feature>
<sequence length="107" mass="12144">MFASTWTGHEPVQITLQSPPSKPVERSWQLNETLLNDLVVKDQKAQALALYFTDNESADLSQMTVWEVHKSVLMGCFVQLATQKKKEAVSQMSDFTDRISDLESCHK</sequence>
<dbReference type="AlphaFoldDB" id="A0AAD1T5E5"/>
<keyword evidence="3" id="KW-1185">Reference proteome</keyword>
<reference evidence="2" key="1">
    <citation type="submission" date="2022-03" db="EMBL/GenBank/DDBJ databases">
        <authorList>
            <person name="Alioto T."/>
            <person name="Alioto T."/>
            <person name="Gomez Garrido J."/>
        </authorList>
    </citation>
    <scope>NUCLEOTIDE SEQUENCE</scope>
</reference>
<name>A0AAD1T5E5_PELCU</name>
<evidence type="ECO:0000313" key="2">
    <source>
        <dbReference type="EMBL" id="CAH2319629.1"/>
    </source>
</evidence>
<evidence type="ECO:0000256" key="1">
    <source>
        <dbReference type="SAM" id="MobiDB-lite"/>
    </source>
</evidence>
<dbReference type="EMBL" id="OW240921">
    <property type="protein sequence ID" value="CAH2319629.1"/>
    <property type="molecule type" value="Genomic_DNA"/>
</dbReference>
<evidence type="ECO:0000313" key="3">
    <source>
        <dbReference type="Proteomes" id="UP001295444"/>
    </source>
</evidence>
<dbReference type="Proteomes" id="UP001295444">
    <property type="component" value="Chromosome 10"/>
</dbReference>
<organism evidence="2 3">
    <name type="scientific">Pelobates cultripes</name>
    <name type="common">Western spadefoot toad</name>
    <dbReference type="NCBI Taxonomy" id="61616"/>
    <lineage>
        <taxon>Eukaryota</taxon>
        <taxon>Metazoa</taxon>
        <taxon>Chordata</taxon>
        <taxon>Craniata</taxon>
        <taxon>Vertebrata</taxon>
        <taxon>Euteleostomi</taxon>
        <taxon>Amphibia</taxon>
        <taxon>Batrachia</taxon>
        <taxon>Anura</taxon>
        <taxon>Pelobatoidea</taxon>
        <taxon>Pelobatidae</taxon>
        <taxon>Pelobates</taxon>
    </lineage>
</organism>
<accession>A0AAD1T5E5</accession>
<proteinExistence type="predicted"/>